<dbReference type="PROSITE" id="PS00078">
    <property type="entry name" value="COX2"/>
    <property type="match status" value="1"/>
</dbReference>
<evidence type="ECO:0000259" key="17">
    <source>
        <dbReference type="PROSITE" id="PS50857"/>
    </source>
</evidence>
<comment type="catalytic activity">
    <reaction evidence="13 15">
        <text>4 Fe(II)-[cytochrome c] + O2 + 8 H(+)(in) = 4 Fe(III)-[cytochrome c] + 2 H2O + 4 H(+)(out)</text>
        <dbReference type="Rhea" id="RHEA:11436"/>
        <dbReference type="Rhea" id="RHEA-COMP:10350"/>
        <dbReference type="Rhea" id="RHEA-COMP:14399"/>
        <dbReference type="ChEBI" id="CHEBI:15377"/>
        <dbReference type="ChEBI" id="CHEBI:15378"/>
        <dbReference type="ChEBI" id="CHEBI:15379"/>
        <dbReference type="ChEBI" id="CHEBI:29033"/>
        <dbReference type="ChEBI" id="CHEBI:29034"/>
        <dbReference type="EC" id="7.1.1.9"/>
    </reaction>
</comment>
<comment type="caution">
    <text evidence="19">The sequence shown here is derived from an EMBL/GenBank/DDBJ whole genome shotgun (WGS) entry which is preliminary data.</text>
</comment>
<evidence type="ECO:0000256" key="15">
    <source>
        <dbReference type="RuleBase" id="RU004024"/>
    </source>
</evidence>
<feature type="transmembrane region" description="Helical" evidence="16">
    <location>
        <begin position="44"/>
        <end position="68"/>
    </location>
</feature>
<keyword evidence="4 14" id="KW-0679">Respiratory chain</keyword>
<comment type="subcellular location">
    <subcellularLocation>
        <location evidence="14">Cell membrane</location>
        <topology evidence="14">Multi-pass membrane protein</topology>
    </subcellularLocation>
    <subcellularLocation>
        <location evidence="1">Membrane</location>
        <topology evidence="1">Multi-pass membrane protein</topology>
    </subcellularLocation>
</comment>
<dbReference type="PROSITE" id="PS50857">
    <property type="entry name" value="COX2_CUA"/>
    <property type="match status" value="1"/>
</dbReference>
<evidence type="ECO:0000256" key="11">
    <source>
        <dbReference type="ARBA" id="ARBA00023136"/>
    </source>
</evidence>
<dbReference type="GO" id="GO:0042773">
    <property type="term" value="P:ATP synthesis coupled electron transport"/>
    <property type="evidence" value="ECO:0007669"/>
    <property type="project" value="TreeGrafter"/>
</dbReference>
<dbReference type="InterPro" id="IPR045187">
    <property type="entry name" value="CcO_II"/>
</dbReference>
<accession>A0A2T1DNR9</accession>
<keyword evidence="7" id="KW-1278">Translocase</keyword>
<dbReference type="Gene3D" id="1.10.287.90">
    <property type="match status" value="1"/>
</dbReference>
<dbReference type="PRINTS" id="PR01166">
    <property type="entry name" value="CYCOXIDASEII"/>
</dbReference>
<evidence type="ECO:0000256" key="12">
    <source>
        <dbReference type="ARBA" id="ARBA00024688"/>
    </source>
</evidence>
<dbReference type="OrthoDB" id="9781261at2"/>
<protein>
    <recommendedName>
        <fullName evidence="15">Cytochrome c oxidase subunit 2</fullName>
        <ecNumber evidence="15">7.1.1.9</ecNumber>
    </recommendedName>
</protein>
<dbReference type="CDD" id="cd13919">
    <property type="entry name" value="CuRO_HCO_II_like_5"/>
    <property type="match status" value="1"/>
</dbReference>
<feature type="transmembrane region" description="Helical" evidence="16">
    <location>
        <begin position="7"/>
        <end position="24"/>
    </location>
</feature>
<evidence type="ECO:0000256" key="7">
    <source>
        <dbReference type="ARBA" id="ARBA00022967"/>
    </source>
</evidence>
<evidence type="ECO:0000256" key="9">
    <source>
        <dbReference type="ARBA" id="ARBA00022989"/>
    </source>
</evidence>
<proteinExistence type="inferred from homology"/>
<dbReference type="InterPro" id="IPR011759">
    <property type="entry name" value="Cyt_c_oxidase_su2_TM_dom"/>
</dbReference>
<evidence type="ECO:0000256" key="13">
    <source>
        <dbReference type="ARBA" id="ARBA00047816"/>
    </source>
</evidence>
<dbReference type="EMBL" id="PVWG01000001">
    <property type="protein sequence ID" value="PSB22136.1"/>
    <property type="molecule type" value="Genomic_DNA"/>
</dbReference>
<sequence>MNIPSQITTLLAGIVLTLVSFWYGQNHDLLPISASVESIRIDSLFNLMMTIGTGIFLLVIGVLVYSAFKFRRQPGDDSDGPPVHGNIPLEILWTAIPAIMVLGISILSFDIYNDNGGADPMDHSMAHGKASHQMATMPGSAMAGTLMAQADPNQQKAAEVNQDPTTAAIREDLPQKKDAPTLGTVSPKIGGAEPGAPEFVVNVAGMQYAWLFTYPGTEVVAGELHVPINQKVLVNITANDVIHAFWVPQFRLKQDAVPGRQTEVRFTANRLGEYPLICAELCGAYHGAMNTKVVVESAEDVQKWIQSQQVASAEGLSKAVATTPATMTETEYLAPYAKEVGISADTLKQLHSDHHSMS</sequence>
<evidence type="ECO:0000256" key="10">
    <source>
        <dbReference type="ARBA" id="ARBA00023008"/>
    </source>
</evidence>
<evidence type="ECO:0000256" key="5">
    <source>
        <dbReference type="ARBA" id="ARBA00022692"/>
    </source>
</evidence>
<comment type="similarity">
    <text evidence="2 14">Belongs to the cytochrome c oxidase subunit 2 family.</text>
</comment>
<evidence type="ECO:0000256" key="14">
    <source>
        <dbReference type="RuleBase" id="RU000456"/>
    </source>
</evidence>
<feature type="domain" description="Cytochrome oxidase subunit II transmembrane region profile" evidence="18">
    <location>
        <begin position="21"/>
        <end position="119"/>
    </location>
</feature>
<evidence type="ECO:0000256" key="2">
    <source>
        <dbReference type="ARBA" id="ARBA00007866"/>
    </source>
</evidence>
<dbReference type="RefSeq" id="WP_073069156.1">
    <property type="nucleotide sequence ID" value="NZ_MPPI01000001.1"/>
</dbReference>
<evidence type="ECO:0000259" key="18">
    <source>
        <dbReference type="PROSITE" id="PS50999"/>
    </source>
</evidence>
<keyword evidence="20" id="KW-1185">Reference proteome</keyword>
<reference evidence="19 20" key="2">
    <citation type="submission" date="2018-03" db="EMBL/GenBank/DDBJ databases">
        <title>The ancient ancestry and fast evolution of plastids.</title>
        <authorList>
            <person name="Moore K.R."/>
            <person name="Magnabosco C."/>
            <person name="Momper L."/>
            <person name="Gold D.A."/>
            <person name="Bosak T."/>
            <person name="Fournier G.P."/>
        </authorList>
    </citation>
    <scope>NUCLEOTIDE SEQUENCE [LARGE SCALE GENOMIC DNA]</scope>
    <source>
        <strain evidence="19 20">ULC007</strain>
    </source>
</reference>
<dbReference type="EC" id="7.1.1.9" evidence="15"/>
<dbReference type="InterPro" id="IPR008972">
    <property type="entry name" value="Cupredoxin"/>
</dbReference>
<keyword evidence="8 14" id="KW-0249">Electron transport</keyword>
<keyword evidence="3 14" id="KW-0813">Transport</keyword>
<feature type="domain" description="Cytochrome oxidase subunit II copper A binding" evidence="17">
    <location>
        <begin position="196"/>
        <end position="307"/>
    </location>
</feature>
<evidence type="ECO:0000256" key="4">
    <source>
        <dbReference type="ARBA" id="ARBA00022660"/>
    </source>
</evidence>
<evidence type="ECO:0000256" key="8">
    <source>
        <dbReference type="ARBA" id="ARBA00022982"/>
    </source>
</evidence>
<evidence type="ECO:0000256" key="16">
    <source>
        <dbReference type="SAM" id="Phobius"/>
    </source>
</evidence>
<dbReference type="Proteomes" id="UP000238634">
    <property type="component" value="Unassembled WGS sequence"/>
</dbReference>
<reference evidence="19 20" key="1">
    <citation type="submission" date="2018-02" db="EMBL/GenBank/DDBJ databases">
        <authorList>
            <person name="Cohen D.B."/>
            <person name="Kent A.D."/>
        </authorList>
    </citation>
    <scope>NUCLEOTIDE SEQUENCE [LARGE SCALE GENOMIC DNA]</scope>
    <source>
        <strain evidence="19 20">ULC007</strain>
    </source>
</reference>
<dbReference type="GO" id="GO:0005507">
    <property type="term" value="F:copper ion binding"/>
    <property type="evidence" value="ECO:0007669"/>
    <property type="project" value="InterPro"/>
</dbReference>
<dbReference type="GO" id="GO:0004129">
    <property type="term" value="F:cytochrome-c oxidase activity"/>
    <property type="evidence" value="ECO:0007669"/>
    <property type="project" value="UniProtKB-EC"/>
</dbReference>
<organism evidence="19 20">
    <name type="scientific">Phormidesmis priestleyi ULC007</name>
    <dbReference type="NCBI Taxonomy" id="1920490"/>
    <lineage>
        <taxon>Bacteria</taxon>
        <taxon>Bacillati</taxon>
        <taxon>Cyanobacteriota</taxon>
        <taxon>Cyanophyceae</taxon>
        <taxon>Leptolyngbyales</taxon>
        <taxon>Leptolyngbyaceae</taxon>
        <taxon>Phormidesmis</taxon>
    </lineage>
</organism>
<dbReference type="SUPFAM" id="SSF49503">
    <property type="entry name" value="Cupredoxins"/>
    <property type="match status" value="1"/>
</dbReference>
<name>A0A2T1DNR9_9CYAN</name>
<gene>
    <name evidence="19" type="ORF">C7B65_01655</name>
</gene>
<dbReference type="PROSITE" id="PS50999">
    <property type="entry name" value="COX2_TM"/>
    <property type="match status" value="1"/>
</dbReference>
<dbReference type="PANTHER" id="PTHR22888:SF9">
    <property type="entry name" value="CYTOCHROME C OXIDASE SUBUNIT 2"/>
    <property type="match status" value="1"/>
</dbReference>
<evidence type="ECO:0000256" key="1">
    <source>
        <dbReference type="ARBA" id="ARBA00004141"/>
    </source>
</evidence>
<keyword evidence="11 16" id="KW-0472">Membrane</keyword>
<feature type="transmembrane region" description="Helical" evidence="16">
    <location>
        <begin position="89"/>
        <end position="109"/>
    </location>
</feature>
<dbReference type="STRING" id="1920490.GCA_001895925_00879"/>
<comment type="function">
    <text evidence="12 15">Subunits I and II form the functional core of the enzyme complex. Electrons originating in cytochrome c are transferred via heme a and Cu(A) to the binuclear center formed by heme a3 and Cu(B).</text>
</comment>
<dbReference type="Pfam" id="PF02790">
    <property type="entry name" value="COX2_TM"/>
    <property type="match status" value="1"/>
</dbReference>
<dbReference type="Gene3D" id="2.60.40.420">
    <property type="entry name" value="Cupredoxins - blue copper proteins"/>
    <property type="match status" value="1"/>
</dbReference>
<dbReference type="SUPFAM" id="SSF81464">
    <property type="entry name" value="Cytochrome c oxidase subunit II-like, transmembrane region"/>
    <property type="match status" value="1"/>
</dbReference>
<evidence type="ECO:0000256" key="3">
    <source>
        <dbReference type="ARBA" id="ARBA00022448"/>
    </source>
</evidence>
<keyword evidence="10 15" id="KW-0186">Copper</keyword>
<dbReference type="AlphaFoldDB" id="A0A2T1DNR9"/>
<dbReference type="GO" id="GO:0005886">
    <property type="term" value="C:plasma membrane"/>
    <property type="evidence" value="ECO:0007669"/>
    <property type="project" value="UniProtKB-SubCell"/>
</dbReference>
<evidence type="ECO:0000256" key="6">
    <source>
        <dbReference type="ARBA" id="ARBA00022723"/>
    </source>
</evidence>
<evidence type="ECO:0000313" key="20">
    <source>
        <dbReference type="Proteomes" id="UP000238634"/>
    </source>
</evidence>
<dbReference type="Pfam" id="PF00116">
    <property type="entry name" value="COX2"/>
    <property type="match status" value="1"/>
</dbReference>
<keyword evidence="9 16" id="KW-1133">Transmembrane helix</keyword>
<dbReference type="InterPro" id="IPR002429">
    <property type="entry name" value="CcO_II-like_C"/>
</dbReference>
<dbReference type="InterPro" id="IPR036257">
    <property type="entry name" value="Cyt_c_oxidase_su2_TM_sf"/>
</dbReference>
<dbReference type="PANTHER" id="PTHR22888">
    <property type="entry name" value="CYTOCHROME C OXIDASE, SUBUNIT II"/>
    <property type="match status" value="1"/>
</dbReference>
<keyword evidence="6 15" id="KW-0479">Metal-binding</keyword>
<comment type="cofactor">
    <cofactor evidence="15">
        <name>Cu cation</name>
        <dbReference type="ChEBI" id="CHEBI:23378"/>
    </cofactor>
    <text evidence="15">Binds a copper A center.</text>
</comment>
<dbReference type="InterPro" id="IPR001505">
    <property type="entry name" value="Copper_CuA"/>
</dbReference>
<evidence type="ECO:0000313" key="19">
    <source>
        <dbReference type="EMBL" id="PSB22136.1"/>
    </source>
</evidence>
<keyword evidence="5 14" id="KW-0812">Transmembrane</keyword>